<gene>
    <name evidence="1" type="ORF">Patl1_26136</name>
</gene>
<keyword evidence="2" id="KW-1185">Reference proteome</keyword>
<proteinExistence type="predicted"/>
<comment type="caution">
    <text evidence="1">The sequence shown here is derived from an EMBL/GenBank/DDBJ whole genome shotgun (WGS) entry which is preliminary data.</text>
</comment>
<dbReference type="EMBL" id="CM047903">
    <property type="protein sequence ID" value="KAJ0091961.1"/>
    <property type="molecule type" value="Genomic_DNA"/>
</dbReference>
<protein>
    <submittedName>
        <fullName evidence="1">Uncharacterized protein</fullName>
    </submittedName>
</protein>
<reference evidence="2" key="1">
    <citation type="journal article" date="2023" name="G3 (Bethesda)">
        <title>Genome assembly and association tests identify interacting loci associated with vigor, precocity, and sex in interspecific pistachio rootstocks.</title>
        <authorList>
            <person name="Palmer W."/>
            <person name="Jacygrad E."/>
            <person name="Sagayaradj S."/>
            <person name="Cavanaugh K."/>
            <person name="Han R."/>
            <person name="Bertier L."/>
            <person name="Beede B."/>
            <person name="Kafkas S."/>
            <person name="Golino D."/>
            <person name="Preece J."/>
            <person name="Michelmore R."/>
        </authorList>
    </citation>
    <scope>NUCLEOTIDE SEQUENCE [LARGE SCALE GENOMIC DNA]</scope>
</reference>
<sequence length="36" mass="4064">MYSKCGHIEKAMKVFRSTSRKDVSTWNSIISGLSNT</sequence>
<dbReference type="Proteomes" id="UP001164250">
    <property type="component" value="Chromosome 7"/>
</dbReference>
<evidence type="ECO:0000313" key="1">
    <source>
        <dbReference type="EMBL" id="KAJ0091961.1"/>
    </source>
</evidence>
<evidence type="ECO:0000313" key="2">
    <source>
        <dbReference type="Proteomes" id="UP001164250"/>
    </source>
</evidence>
<name>A0ACC1AZ34_9ROSI</name>
<organism evidence="1 2">
    <name type="scientific">Pistacia atlantica</name>
    <dbReference type="NCBI Taxonomy" id="434234"/>
    <lineage>
        <taxon>Eukaryota</taxon>
        <taxon>Viridiplantae</taxon>
        <taxon>Streptophyta</taxon>
        <taxon>Embryophyta</taxon>
        <taxon>Tracheophyta</taxon>
        <taxon>Spermatophyta</taxon>
        <taxon>Magnoliopsida</taxon>
        <taxon>eudicotyledons</taxon>
        <taxon>Gunneridae</taxon>
        <taxon>Pentapetalae</taxon>
        <taxon>rosids</taxon>
        <taxon>malvids</taxon>
        <taxon>Sapindales</taxon>
        <taxon>Anacardiaceae</taxon>
        <taxon>Pistacia</taxon>
    </lineage>
</organism>
<accession>A0ACC1AZ34</accession>